<dbReference type="InterPro" id="IPR050331">
    <property type="entry name" value="Zinc_finger"/>
</dbReference>
<keyword evidence="5" id="KW-0805">Transcription regulation</keyword>
<feature type="domain" description="C2H2-type" evidence="9">
    <location>
        <begin position="285"/>
        <end position="309"/>
    </location>
</feature>
<dbReference type="OrthoDB" id="40579at2759"/>
<dbReference type="GO" id="GO:0008270">
    <property type="term" value="F:zinc ion binding"/>
    <property type="evidence" value="ECO:0007669"/>
    <property type="project" value="UniProtKB-KW"/>
</dbReference>
<evidence type="ECO:0000259" key="9">
    <source>
        <dbReference type="PROSITE" id="PS50157"/>
    </source>
</evidence>
<dbReference type="Gene3D" id="3.30.160.60">
    <property type="entry name" value="Classic Zinc Finger"/>
    <property type="match status" value="2"/>
</dbReference>
<dbReference type="Gene3D" id="2.170.270.10">
    <property type="entry name" value="SET domain"/>
    <property type="match status" value="1"/>
</dbReference>
<sequence>MAETHFNLRKRTPISYFEPEEPSFDEYLYCDQCSDYVYEYCAIHGHLLVIPDDKVPVRTKFPSFVPRAALTIPHVFLHLAPSIIPGAGLGVFSTLTLPRGVRFGPYRGQRTQEVDSMYCWQIFSRNNKPLHVVDAADSNRSNWMRYVNCARHWREQNLLAYQYQGELYYRTIKTIPRFTELLVFYGSEFANVLHINIGKYNCDRYYRDLQLSSTPFIVQQQRNNLQKTIKVSEKEKPIFISNEDENNKNIITNSNKEITSNNENFDNYPYKLNVNGDTIEIEFKPTCEICQKTFSNRRNLYRHIKIHTGIIEFSCQKCPYTTNINYNYQRHCQRHEKPKSNKNRNYYSTRKKCEMCDFITISRKVLQTHRSKHKGNVYKCEHCVYSNHSKCNLSRHIFNIHKGLF</sequence>
<dbReference type="InterPro" id="IPR013087">
    <property type="entry name" value="Znf_C2H2_type"/>
</dbReference>
<evidence type="ECO:0000256" key="7">
    <source>
        <dbReference type="ARBA" id="ARBA00023242"/>
    </source>
</evidence>
<dbReference type="InterPro" id="IPR046341">
    <property type="entry name" value="SET_dom_sf"/>
</dbReference>
<feature type="domain" description="SET" evidence="10">
    <location>
        <begin position="75"/>
        <end position="186"/>
    </location>
</feature>
<evidence type="ECO:0000256" key="4">
    <source>
        <dbReference type="ARBA" id="ARBA00022691"/>
    </source>
</evidence>
<dbReference type="InterPro" id="IPR036236">
    <property type="entry name" value="Znf_C2H2_sf"/>
</dbReference>
<dbReference type="Pfam" id="PF21549">
    <property type="entry name" value="PRDM2_PR"/>
    <property type="match status" value="1"/>
</dbReference>
<keyword evidence="3" id="KW-0808">Transferase</keyword>
<evidence type="ECO:0000256" key="6">
    <source>
        <dbReference type="ARBA" id="ARBA00023163"/>
    </source>
</evidence>
<proteinExistence type="predicted"/>
<evidence type="ECO:0000313" key="12">
    <source>
        <dbReference type="Proteomes" id="UP001154114"/>
    </source>
</evidence>
<dbReference type="GO" id="GO:0042054">
    <property type="term" value="F:histone methyltransferase activity"/>
    <property type="evidence" value="ECO:0007669"/>
    <property type="project" value="InterPro"/>
</dbReference>
<evidence type="ECO:0000256" key="8">
    <source>
        <dbReference type="PROSITE-ProRule" id="PRU00042"/>
    </source>
</evidence>
<evidence type="ECO:0000313" key="11">
    <source>
        <dbReference type="EMBL" id="CAH0602507.1"/>
    </source>
</evidence>
<dbReference type="SMART" id="SM00355">
    <property type="entry name" value="ZnF_C2H2"/>
    <property type="match status" value="4"/>
</dbReference>
<dbReference type="GO" id="GO:0005634">
    <property type="term" value="C:nucleus"/>
    <property type="evidence" value="ECO:0007669"/>
    <property type="project" value="UniProtKB-SubCell"/>
</dbReference>
<dbReference type="SUPFAM" id="SSF82199">
    <property type="entry name" value="SET domain"/>
    <property type="match status" value="1"/>
</dbReference>
<dbReference type="InterPro" id="IPR001214">
    <property type="entry name" value="SET_dom"/>
</dbReference>
<dbReference type="GO" id="GO:0008170">
    <property type="term" value="F:N-methyltransferase activity"/>
    <property type="evidence" value="ECO:0007669"/>
    <property type="project" value="UniProtKB-ARBA"/>
</dbReference>
<comment type="subcellular location">
    <subcellularLocation>
        <location evidence="1">Nucleus</location>
    </subcellularLocation>
</comment>
<dbReference type="Proteomes" id="UP001154114">
    <property type="component" value="Chromosome 31"/>
</dbReference>
<keyword evidence="12" id="KW-1185">Reference proteome</keyword>
<dbReference type="AlphaFoldDB" id="A0A9P0C0F9"/>
<dbReference type="GO" id="GO:0008757">
    <property type="term" value="F:S-adenosylmethionine-dependent methyltransferase activity"/>
    <property type="evidence" value="ECO:0007669"/>
    <property type="project" value="UniProtKB-ARBA"/>
</dbReference>
<dbReference type="SUPFAM" id="SSF57667">
    <property type="entry name" value="beta-beta-alpha zinc fingers"/>
    <property type="match status" value="1"/>
</dbReference>
<dbReference type="PANTHER" id="PTHR16515:SF21">
    <property type="entry name" value="PR DOMAIN ZINC FINGER PROTEIN 13"/>
    <property type="match status" value="1"/>
</dbReference>
<dbReference type="PROSITE" id="PS00028">
    <property type="entry name" value="ZINC_FINGER_C2H2_1"/>
    <property type="match status" value="1"/>
</dbReference>
<keyword evidence="6" id="KW-0804">Transcription</keyword>
<dbReference type="PANTHER" id="PTHR16515">
    <property type="entry name" value="PR DOMAIN ZINC FINGER PROTEIN"/>
    <property type="match status" value="1"/>
</dbReference>
<keyword evidence="2" id="KW-0489">Methyltransferase</keyword>
<keyword evidence="8" id="KW-0479">Metal-binding</keyword>
<keyword evidence="7" id="KW-0539">Nucleus</keyword>
<evidence type="ECO:0000256" key="3">
    <source>
        <dbReference type="ARBA" id="ARBA00022679"/>
    </source>
</evidence>
<dbReference type="PROSITE" id="PS50280">
    <property type="entry name" value="SET"/>
    <property type="match status" value="1"/>
</dbReference>
<dbReference type="CDD" id="cd19193">
    <property type="entry name" value="PR-SET_PRDM7_9"/>
    <property type="match status" value="1"/>
</dbReference>
<keyword evidence="8" id="KW-0862">Zinc</keyword>
<gene>
    <name evidence="11" type="ORF">CINC_LOCUS10133</name>
</gene>
<dbReference type="InterPro" id="IPR044417">
    <property type="entry name" value="PRDM7_9_PR-SET"/>
</dbReference>
<keyword evidence="4" id="KW-0949">S-adenosyl-L-methionine</keyword>
<dbReference type="GO" id="GO:0010468">
    <property type="term" value="P:regulation of gene expression"/>
    <property type="evidence" value="ECO:0007669"/>
    <property type="project" value="TreeGrafter"/>
</dbReference>
<evidence type="ECO:0000256" key="5">
    <source>
        <dbReference type="ARBA" id="ARBA00023015"/>
    </source>
</evidence>
<reference evidence="11" key="1">
    <citation type="submission" date="2021-12" db="EMBL/GenBank/DDBJ databases">
        <authorList>
            <person name="King R."/>
        </authorList>
    </citation>
    <scope>NUCLEOTIDE SEQUENCE</scope>
</reference>
<organism evidence="11 12">
    <name type="scientific">Chrysodeixis includens</name>
    <name type="common">Soybean looper</name>
    <name type="synonym">Pseudoplusia includens</name>
    <dbReference type="NCBI Taxonomy" id="689277"/>
    <lineage>
        <taxon>Eukaryota</taxon>
        <taxon>Metazoa</taxon>
        <taxon>Ecdysozoa</taxon>
        <taxon>Arthropoda</taxon>
        <taxon>Hexapoda</taxon>
        <taxon>Insecta</taxon>
        <taxon>Pterygota</taxon>
        <taxon>Neoptera</taxon>
        <taxon>Endopterygota</taxon>
        <taxon>Lepidoptera</taxon>
        <taxon>Glossata</taxon>
        <taxon>Ditrysia</taxon>
        <taxon>Noctuoidea</taxon>
        <taxon>Noctuidae</taxon>
        <taxon>Plusiinae</taxon>
        <taxon>Chrysodeixis</taxon>
    </lineage>
</organism>
<name>A0A9P0C0F9_CHRIL</name>
<evidence type="ECO:0000256" key="1">
    <source>
        <dbReference type="ARBA" id="ARBA00004123"/>
    </source>
</evidence>
<evidence type="ECO:0000259" key="10">
    <source>
        <dbReference type="PROSITE" id="PS50280"/>
    </source>
</evidence>
<feature type="domain" description="C2H2-type" evidence="9">
    <location>
        <begin position="378"/>
        <end position="405"/>
    </location>
</feature>
<protein>
    <submittedName>
        <fullName evidence="11">Uncharacterized protein</fullName>
    </submittedName>
</protein>
<dbReference type="EMBL" id="LR824034">
    <property type="protein sequence ID" value="CAH0602507.1"/>
    <property type="molecule type" value="Genomic_DNA"/>
</dbReference>
<accession>A0A9P0C0F9</accession>
<dbReference type="GO" id="GO:0032259">
    <property type="term" value="P:methylation"/>
    <property type="evidence" value="ECO:0007669"/>
    <property type="project" value="UniProtKB-KW"/>
</dbReference>
<evidence type="ECO:0000256" key="2">
    <source>
        <dbReference type="ARBA" id="ARBA00022603"/>
    </source>
</evidence>
<dbReference type="PROSITE" id="PS50157">
    <property type="entry name" value="ZINC_FINGER_C2H2_2"/>
    <property type="match status" value="2"/>
</dbReference>
<dbReference type="SMART" id="SM00317">
    <property type="entry name" value="SET"/>
    <property type="match status" value="1"/>
</dbReference>
<keyword evidence="8" id="KW-0863">Zinc-finger</keyword>